<feature type="domain" description="VOC" evidence="1">
    <location>
        <begin position="8"/>
        <end position="122"/>
    </location>
</feature>
<evidence type="ECO:0000313" key="2">
    <source>
        <dbReference type="EMBL" id="MFC0216480.1"/>
    </source>
</evidence>
<dbReference type="InterPro" id="IPR004360">
    <property type="entry name" value="Glyas_Fos-R_dOase_dom"/>
</dbReference>
<dbReference type="EMBL" id="JBHLWN010000121">
    <property type="protein sequence ID" value="MFC0216480.1"/>
    <property type="molecule type" value="Genomic_DNA"/>
</dbReference>
<comment type="caution">
    <text evidence="2">The sequence shown here is derived from an EMBL/GenBank/DDBJ whole genome shotgun (WGS) entry which is preliminary data.</text>
</comment>
<proteinExistence type="predicted"/>
<keyword evidence="3" id="KW-1185">Reference proteome</keyword>
<organism evidence="2 3">
    <name type="scientific">Paenibacillus chartarius</name>
    <dbReference type="NCBI Taxonomy" id="747481"/>
    <lineage>
        <taxon>Bacteria</taxon>
        <taxon>Bacillati</taxon>
        <taxon>Bacillota</taxon>
        <taxon>Bacilli</taxon>
        <taxon>Bacillales</taxon>
        <taxon>Paenibacillaceae</taxon>
        <taxon>Paenibacillus</taxon>
    </lineage>
</organism>
<gene>
    <name evidence="2" type="ORF">ACFFK0_29205</name>
</gene>
<reference evidence="2 3" key="1">
    <citation type="submission" date="2024-09" db="EMBL/GenBank/DDBJ databases">
        <authorList>
            <person name="Sun Q."/>
            <person name="Mori K."/>
        </authorList>
    </citation>
    <scope>NUCLEOTIDE SEQUENCE [LARGE SCALE GENOMIC DNA]</scope>
    <source>
        <strain evidence="2 3">CCM 7759</strain>
    </source>
</reference>
<dbReference type="PROSITE" id="PS51819">
    <property type="entry name" value="VOC"/>
    <property type="match status" value="1"/>
</dbReference>
<accession>A0ABV6DUZ7</accession>
<dbReference type="RefSeq" id="WP_377474707.1">
    <property type="nucleotide sequence ID" value="NZ_JBHLWN010000121.1"/>
</dbReference>
<evidence type="ECO:0000259" key="1">
    <source>
        <dbReference type="PROSITE" id="PS51819"/>
    </source>
</evidence>
<protein>
    <submittedName>
        <fullName evidence="2">VOC family protein</fullName>
    </submittedName>
</protein>
<dbReference type="InterPro" id="IPR029068">
    <property type="entry name" value="Glyas_Bleomycin-R_OHBP_Dase"/>
</dbReference>
<dbReference type="Gene3D" id="3.10.180.10">
    <property type="entry name" value="2,3-Dihydroxybiphenyl 1,2-Dioxygenase, domain 1"/>
    <property type="match status" value="1"/>
</dbReference>
<evidence type="ECO:0000313" key="3">
    <source>
        <dbReference type="Proteomes" id="UP001589776"/>
    </source>
</evidence>
<dbReference type="Pfam" id="PF00903">
    <property type="entry name" value="Glyoxalase"/>
    <property type="match status" value="1"/>
</dbReference>
<dbReference type="InterPro" id="IPR037523">
    <property type="entry name" value="VOC_core"/>
</dbReference>
<dbReference type="SUPFAM" id="SSF54593">
    <property type="entry name" value="Glyoxalase/Bleomycin resistance protein/Dihydroxybiphenyl dioxygenase"/>
    <property type="match status" value="1"/>
</dbReference>
<dbReference type="Proteomes" id="UP001589776">
    <property type="component" value="Unassembled WGS sequence"/>
</dbReference>
<name>A0ABV6DUZ7_9BACL</name>
<sequence>MSPLQLTQLGQVSVPVKDLSRAVAFYRDTLELPLLFQTGNMAFFQLGAVRLLLSFAENAEFDHPSSVLYYSVPDIHTAYELLRSRNVPLLGEPHAIGRLGDRETWMAFFRDSENNVMAIMSEVPVSD</sequence>